<sequence length="103" mass="11917">MLMFSHGFNALNKSICCALLPPPHQSNGHATNPKLFQQNMEQRILNESQHPNTRETQQQYQLNQSHAMPTNLLLLLLICTYLCQRISMEARRSQEKKKKKGNL</sequence>
<evidence type="ECO:0000313" key="2">
    <source>
        <dbReference type="Proteomes" id="UP001346149"/>
    </source>
</evidence>
<reference evidence="1 2" key="1">
    <citation type="journal article" date="2023" name="Hortic Res">
        <title>Pangenome of water caltrop reveals structural variations and asymmetric subgenome divergence after allopolyploidization.</title>
        <authorList>
            <person name="Zhang X."/>
            <person name="Chen Y."/>
            <person name="Wang L."/>
            <person name="Yuan Y."/>
            <person name="Fang M."/>
            <person name="Shi L."/>
            <person name="Lu R."/>
            <person name="Comes H.P."/>
            <person name="Ma Y."/>
            <person name="Chen Y."/>
            <person name="Huang G."/>
            <person name="Zhou Y."/>
            <person name="Zheng Z."/>
            <person name="Qiu Y."/>
        </authorList>
    </citation>
    <scope>NUCLEOTIDE SEQUENCE [LARGE SCALE GENOMIC DNA]</scope>
    <source>
        <strain evidence="1">F231</strain>
    </source>
</reference>
<evidence type="ECO:0000313" key="1">
    <source>
        <dbReference type="EMBL" id="KAK4763030.1"/>
    </source>
</evidence>
<proteinExistence type="predicted"/>
<accession>A0AAN7KHS7</accession>
<name>A0AAN7KHS7_TRANT</name>
<dbReference type="AlphaFoldDB" id="A0AAN7KHS7"/>
<gene>
    <name evidence="1" type="ORF">SAY86_008798</name>
</gene>
<organism evidence="1 2">
    <name type="scientific">Trapa natans</name>
    <name type="common">Water chestnut</name>
    <dbReference type="NCBI Taxonomy" id="22666"/>
    <lineage>
        <taxon>Eukaryota</taxon>
        <taxon>Viridiplantae</taxon>
        <taxon>Streptophyta</taxon>
        <taxon>Embryophyta</taxon>
        <taxon>Tracheophyta</taxon>
        <taxon>Spermatophyta</taxon>
        <taxon>Magnoliopsida</taxon>
        <taxon>eudicotyledons</taxon>
        <taxon>Gunneridae</taxon>
        <taxon>Pentapetalae</taxon>
        <taxon>rosids</taxon>
        <taxon>malvids</taxon>
        <taxon>Myrtales</taxon>
        <taxon>Lythraceae</taxon>
        <taxon>Trapa</taxon>
    </lineage>
</organism>
<dbReference type="Proteomes" id="UP001346149">
    <property type="component" value="Unassembled WGS sequence"/>
</dbReference>
<protein>
    <submittedName>
        <fullName evidence="1">Uncharacterized protein</fullName>
    </submittedName>
</protein>
<keyword evidence="2" id="KW-1185">Reference proteome</keyword>
<dbReference type="EMBL" id="JAXQNO010000024">
    <property type="protein sequence ID" value="KAK4763030.1"/>
    <property type="molecule type" value="Genomic_DNA"/>
</dbReference>
<comment type="caution">
    <text evidence="1">The sequence shown here is derived from an EMBL/GenBank/DDBJ whole genome shotgun (WGS) entry which is preliminary data.</text>
</comment>